<dbReference type="SUPFAM" id="SSF47781">
    <property type="entry name" value="RuvA domain 2-like"/>
    <property type="match status" value="1"/>
</dbReference>
<dbReference type="GO" id="GO:0006281">
    <property type="term" value="P:DNA repair"/>
    <property type="evidence" value="ECO:0007669"/>
    <property type="project" value="InterPro"/>
</dbReference>
<accession>A0A7T2PF13</accession>
<keyword evidence="3" id="KW-0238">DNA-binding</keyword>
<dbReference type="Proteomes" id="UP000595101">
    <property type="component" value="Chromosome"/>
</dbReference>
<dbReference type="GeneID" id="60787844"/>
<dbReference type="Gene3D" id="1.10.150.320">
    <property type="entry name" value="Photosystem II 12 kDa extrinsic protein"/>
    <property type="match status" value="1"/>
</dbReference>
<proteinExistence type="predicted"/>
<feature type="signal peptide" evidence="1">
    <location>
        <begin position="1"/>
        <end position="24"/>
    </location>
</feature>
<feature type="domain" description="Helix-hairpin-helix DNA-binding motif class 1" evidence="2">
    <location>
        <begin position="55"/>
        <end position="74"/>
    </location>
</feature>
<evidence type="ECO:0000313" key="3">
    <source>
        <dbReference type="EMBL" id="QPR54558.1"/>
    </source>
</evidence>
<dbReference type="InterPro" id="IPR004509">
    <property type="entry name" value="Competence_ComEA_HhH"/>
</dbReference>
<dbReference type="RefSeq" id="WP_197928821.1">
    <property type="nucleotide sequence ID" value="NZ_CP065745.1"/>
</dbReference>
<sequence>MLMKKLSAIMLLACLPLFSQPVLAADKVAPKQTTTAAAAAAKEDGKLNINTATLAELTSLKGIGDKKAQAIVDYREKQGKFTSVDQLADVNGIGPATLEANRDMIIVK</sequence>
<name>A0A7T2PF13_9GAMM</name>
<dbReference type="SMART" id="SM00278">
    <property type="entry name" value="HhH1"/>
    <property type="match status" value="2"/>
</dbReference>
<evidence type="ECO:0000313" key="4">
    <source>
        <dbReference type="Proteomes" id="UP000595101"/>
    </source>
</evidence>
<dbReference type="EMBL" id="CP065745">
    <property type="protein sequence ID" value="QPR54558.1"/>
    <property type="molecule type" value="Genomic_DNA"/>
</dbReference>
<feature type="chain" id="PRO_5032530520" evidence="1">
    <location>
        <begin position="25"/>
        <end position="108"/>
    </location>
</feature>
<dbReference type="InterPro" id="IPR003583">
    <property type="entry name" value="Hlx-hairpin-Hlx_DNA-bd_motif"/>
</dbReference>
<dbReference type="PANTHER" id="PTHR21180">
    <property type="entry name" value="ENDONUCLEASE/EXONUCLEASE/PHOSPHATASE FAMILY DOMAIN-CONTAINING PROTEIN 1"/>
    <property type="match status" value="1"/>
</dbReference>
<dbReference type="InterPro" id="IPR051675">
    <property type="entry name" value="Endo/Exo/Phosphatase_dom_1"/>
</dbReference>
<organism evidence="3 4">
    <name type="scientific">Aeromonas allosaccharophila</name>
    <dbReference type="NCBI Taxonomy" id="656"/>
    <lineage>
        <taxon>Bacteria</taxon>
        <taxon>Pseudomonadati</taxon>
        <taxon>Pseudomonadota</taxon>
        <taxon>Gammaproteobacteria</taxon>
        <taxon>Aeromonadales</taxon>
        <taxon>Aeromonadaceae</taxon>
        <taxon>Aeromonas</taxon>
    </lineage>
</organism>
<dbReference type="GO" id="GO:0015628">
    <property type="term" value="P:protein secretion by the type II secretion system"/>
    <property type="evidence" value="ECO:0007669"/>
    <property type="project" value="TreeGrafter"/>
</dbReference>
<keyword evidence="1" id="KW-0732">Signal</keyword>
<evidence type="ECO:0000259" key="2">
    <source>
        <dbReference type="SMART" id="SM00278"/>
    </source>
</evidence>
<dbReference type="KEGG" id="aall:I6G90_19515"/>
<dbReference type="PANTHER" id="PTHR21180:SF32">
    <property type="entry name" value="ENDONUCLEASE_EXONUCLEASE_PHOSPHATASE FAMILY DOMAIN-CONTAINING PROTEIN 1"/>
    <property type="match status" value="1"/>
</dbReference>
<reference evidence="3 4" key="1">
    <citation type="submission" date="2020-12" db="EMBL/GenBank/DDBJ databases">
        <title>FDA dAtabase for Regulatory Grade micrObial Sequences (FDA-ARGOS): Supporting development and validation of Infectious Disease Dx tests.</title>
        <authorList>
            <person name="Sproer C."/>
            <person name="Gronow S."/>
            <person name="Severitt S."/>
            <person name="Schroder I."/>
            <person name="Tallon L."/>
            <person name="Sadzewicz L."/>
            <person name="Zhao X."/>
            <person name="Boylan J."/>
            <person name="Ott S."/>
            <person name="Bowen H."/>
            <person name="Vavikolanu K."/>
            <person name="Mehta A."/>
            <person name="Aluvathingal J."/>
            <person name="Nadendla S."/>
            <person name="Lowell S."/>
            <person name="Myers T."/>
            <person name="Yan Y."/>
            <person name="Sichtig H."/>
        </authorList>
    </citation>
    <scope>NUCLEOTIDE SEQUENCE [LARGE SCALE GENOMIC DNA]</scope>
    <source>
        <strain evidence="3 4">FDAARGOS_933</strain>
    </source>
</reference>
<dbReference type="GO" id="GO:0015627">
    <property type="term" value="C:type II protein secretion system complex"/>
    <property type="evidence" value="ECO:0007669"/>
    <property type="project" value="TreeGrafter"/>
</dbReference>
<dbReference type="Pfam" id="PF12836">
    <property type="entry name" value="HHH_3"/>
    <property type="match status" value="1"/>
</dbReference>
<dbReference type="NCBIfam" id="TIGR00426">
    <property type="entry name" value="competence protein ComEA helix-hairpin-helix repeat region"/>
    <property type="match status" value="1"/>
</dbReference>
<dbReference type="GO" id="GO:0003677">
    <property type="term" value="F:DNA binding"/>
    <property type="evidence" value="ECO:0007669"/>
    <property type="project" value="UniProtKB-KW"/>
</dbReference>
<evidence type="ECO:0000256" key="1">
    <source>
        <dbReference type="SAM" id="SignalP"/>
    </source>
</evidence>
<dbReference type="AlphaFoldDB" id="A0A7T2PF13"/>
<protein>
    <submittedName>
        <fullName evidence="3">ComEA family DNA-binding protein</fullName>
    </submittedName>
</protein>
<gene>
    <name evidence="3" type="ORF">I6G90_19515</name>
</gene>
<feature type="domain" description="Helix-hairpin-helix DNA-binding motif class 1" evidence="2">
    <location>
        <begin position="85"/>
        <end position="104"/>
    </location>
</feature>
<dbReference type="InterPro" id="IPR010994">
    <property type="entry name" value="RuvA_2-like"/>
</dbReference>